<sequence>MTNRKQIKILKKLFFCCTKGTDCCSCSQNFPQKDIMWCFNRNIVNLSEVVSLIPDNTTAINLSKNKIRVIPAGSFSRISGLKTLDLSQNELASLKGGEFKGLNLMDFLNLTSNNISHIHWSAFEGLSSLKTLLLARNTLTGPFSLFLNLPEIKVVDLSVNMLKSFSCKEYGGSSTLRSLNLSANNIQKVNVSCFPALNLIKLSNNTELELEPDAFASNLNLKFLFLQSVRVEVLMGLNAETKKTLTCVSFSLFAEKSPWTICDVLRVMDNLSEVQVLVLVV</sequence>
<reference evidence="2" key="1">
    <citation type="submission" date="2025-08" db="UniProtKB">
        <authorList>
            <consortium name="Ensembl"/>
        </authorList>
    </citation>
    <scope>IDENTIFICATION</scope>
</reference>
<dbReference type="AlphaFoldDB" id="A0A3Q3ALU3"/>
<dbReference type="PANTHER" id="PTHR24373">
    <property type="entry name" value="SLIT RELATED LEUCINE-RICH REPEAT NEURONAL PROTEIN"/>
    <property type="match status" value="1"/>
</dbReference>
<dbReference type="Proteomes" id="UP000264800">
    <property type="component" value="Unplaced"/>
</dbReference>
<dbReference type="PRINTS" id="PR00019">
    <property type="entry name" value="LEURICHRPT"/>
</dbReference>
<accession>A0A3Q3ALU3</accession>
<reference evidence="2" key="2">
    <citation type="submission" date="2025-09" db="UniProtKB">
        <authorList>
            <consortium name="Ensembl"/>
        </authorList>
    </citation>
    <scope>IDENTIFICATION</scope>
</reference>
<dbReference type="STRING" id="37003.ENSKMAP00000017778"/>
<dbReference type="InterPro" id="IPR050328">
    <property type="entry name" value="Dev_Immune_Receptor"/>
</dbReference>
<dbReference type="Gene3D" id="3.80.10.10">
    <property type="entry name" value="Ribonuclease Inhibitor"/>
    <property type="match status" value="1"/>
</dbReference>
<protein>
    <submittedName>
        <fullName evidence="2">Uncharacterized protein</fullName>
    </submittedName>
</protein>
<dbReference type="GeneTree" id="ENSGT00940000162914"/>
<evidence type="ECO:0000256" key="1">
    <source>
        <dbReference type="ARBA" id="ARBA00022729"/>
    </source>
</evidence>
<dbReference type="Pfam" id="PF13855">
    <property type="entry name" value="LRR_8"/>
    <property type="match status" value="1"/>
</dbReference>
<dbReference type="Ensembl" id="ENSKMAT00000018026.1">
    <property type="protein sequence ID" value="ENSKMAP00000017778.1"/>
    <property type="gene ID" value="ENSKMAG00000013252.1"/>
</dbReference>
<dbReference type="PROSITE" id="PS51450">
    <property type="entry name" value="LRR"/>
    <property type="match status" value="1"/>
</dbReference>
<dbReference type="PANTHER" id="PTHR24373:SF275">
    <property type="entry name" value="TIR DOMAIN-CONTAINING PROTEIN"/>
    <property type="match status" value="1"/>
</dbReference>
<keyword evidence="3" id="KW-1185">Reference proteome</keyword>
<proteinExistence type="predicted"/>
<dbReference type="InterPro" id="IPR001611">
    <property type="entry name" value="Leu-rich_rpt"/>
</dbReference>
<dbReference type="SUPFAM" id="SSF52058">
    <property type="entry name" value="L domain-like"/>
    <property type="match status" value="1"/>
</dbReference>
<organism evidence="2 3">
    <name type="scientific">Kryptolebias marmoratus</name>
    <name type="common">Mangrove killifish</name>
    <name type="synonym">Rivulus marmoratus</name>
    <dbReference type="NCBI Taxonomy" id="37003"/>
    <lineage>
        <taxon>Eukaryota</taxon>
        <taxon>Metazoa</taxon>
        <taxon>Chordata</taxon>
        <taxon>Craniata</taxon>
        <taxon>Vertebrata</taxon>
        <taxon>Euteleostomi</taxon>
        <taxon>Actinopterygii</taxon>
        <taxon>Neopterygii</taxon>
        <taxon>Teleostei</taxon>
        <taxon>Neoteleostei</taxon>
        <taxon>Acanthomorphata</taxon>
        <taxon>Ovalentaria</taxon>
        <taxon>Atherinomorphae</taxon>
        <taxon>Cyprinodontiformes</taxon>
        <taxon>Rivulidae</taxon>
        <taxon>Kryptolebias</taxon>
    </lineage>
</organism>
<evidence type="ECO:0000313" key="3">
    <source>
        <dbReference type="Proteomes" id="UP000264800"/>
    </source>
</evidence>
<evidence type="ECO:0000313" key="2">
    <source>
        <dbReference type="Ensembl" id="ENSKMAP00000017778.1"/>
    </source>
</evidence>
<dbReference type="InterPro" id="IPR032675">
    <property type="entry name" value="LRR_dom_sf"/>
</dbReference>
<name>A0A3Q3ALU3_KRYMA</name>
<keyword evidence="1" id="KW-0732">Signal</keyword>